<evidence type="ECO:0000256" key="3">
    <source>
        <dbReference type="ARBA" id="ARBA00023125"/>
    </source>
</evidence>
<dbReference type="PROSITE" id="PS50931">
    <property type="entry name" value="HTH_LYSR"/>
    <property type="match status" value="1"/>
</dbReference>
<evidence type="ECO:0000256" key="2">
    <source>
        <dbReference type="ARBA" id="ARBA00023015"/>
    </source>
</evidence>
<gene>
    <name evidence="5" type="ORF">C4900_04360</name>
</gene>
<evidence type="ECO:0000313" key="6">
    <source>
        <dbReference type="Proteomes" id="UP000253250"/>
    </source>
</evidence>
<organism evidence="5 6">
    <name type="scientific">Acidiferrobacter thiooxydans</name>
    <dbReference type="NCBI Taxonomy" id="163359"/>
    <lineage>
        <taxon>Bacteria</taxon>
        <taxon>Pseudomonadati</taxon>
        <taxon>Pseudomonadota</taxon>
        <taxon>Gammaproteobacteria</taxon>
        <taxon>Acidiferrobacterales</taxon>
        <taxon>Acidiferrobacteraceae</taxon>
        <taxon>Acidiferrobacter</taxon>
    </lineage>
</organism>
<accession>A0A1C2FZA6</accession>
<sequence length="308" mass="34752">MRNLTLRQLEILRMLAATSSYTRAAARLNLTQSAVYLQVRKLEQEIGLPVTEQVGKKVFLTDAGEEVLRFGQRIAEELEGLGRSLEHLRGVDEGQLRIALTSAVNAFAVELLARFLLQHPQVNIRLNIANRKEVLASLERNDVDMAIMGEPPQSLDLIALPFHRNDLIVIAPANHRLADRRGILQSDLVRESFVLREPGSGTRETVLRYFSEKGLTVREGVVMNSNEAIKQAVKVGMGVAVVARYSVLVKMESGYLRELSVEGFPLQRAWHLVHRKGKRLAPAPLEFKEFLIQHLYVKTPEERRQTLP</sequence>
<keyword evidence="2" id="KW-0805">Transcription regulation</keyword>
<dbReference type="SUPFAM" id="SSF46785">
    <property type="entry name" value="Winged helix' DNA-binding domain"/>
    <property type="match status" value="1"/>
</dbReference>
<keyword evidence="4" id="KW-0804">Transcription</keyword>
<dbReference type="InterPro" id="IPR005119">
    <property type="entry name" value="LysR_subst-bd"/>
</dbReference>
<name>A0A1C2FZA6_9GAMM</name>
<dbReference type="InterPro" id="IPR000847">
    <property type="entry name" value="LysR_HTH_N"/>
</dbReference>
<dbReference type="EMBL" id="PSYR01000001">
    <property type="protein sequence ID" value="RCN58989.1"/>
    <property type="molecule type" value="Genomic_DNA"/>
</dbReference>
<comment type="similarity">
    <text evidence="1">Belongs to the LysR transcriptional regulatory family.</text>
</comment>
<dbReference type="OrthoDB" id="9785745at2"/>
<dbReference type="STRING" id="163359.A9R16_01810"/>
<dbReference type="InterPro" id="IPR036390">
    <property type="entry name" value="WH_DNA-bd_sf"/>
</dbReference>
<dbReference type="Gene3D" id="3.40.190.290">
    <property type="match status" value="1"/>
</dbReference>
<evidence type="ECO:0000313" key="5">
    <source>
        <dbReference type="EMBL" id="RCN58989.1"/>
    </source>
</evidence>
<protein>
    <submittedName>
        <fullName evidence="5">LysR family transcriptional regulator</fullName>
    </submittedName>
</protein>
<dbReference type="PRINTS" id="PR00039">
    <property type="entry name" value="HTHLYSR"/>
</dbReference>
<evidence type="ECO:0000256" key="1">
    <source>
        <dbReference type="ARBA" id="ARBA00009437"/>
    </source>
</evidence>
<dbReference type="Pfam" id="PF00126">
    <property type="entry name" value="HTH_1"/>
    <property type="match status" value="1"/>
</dbReference>
<keyword evidence="3" id="KW-0238">DNA-binding</keyword>
<dbReference type="SUPFAM" id="SSF53850">
    <property type="entry name" value="Periplasmic binding protein-like II"/>
    <property type="match status" value="1"/>
</dbReference>
<comment type="caution">
    <text evidence="5">The sequence shown here is derived from an EMBL/GenBank/DDBJ whole genome shotgun (WGS) entry which is preliminary data.</text>
</comment>
<dbReference type="PANTHER" id="PTHR30126">
    <property type="entry name" value="HTH-TYPE TRANSCRIPTIONAL REGULATOR"/>
    <property type="match status" value="1"/>
</dbReference>
<dbReference type="InterPro" id="IPR036388">
    <property type="entry name" value="WH-like_DNA-bd_sf"/>
</dbReference>
<dbReference type="PANTHER" id="PTHR30126:SF5">
    <property type="entry name" value="HTH-TYPE TRANSCRIPTIONAL ACTIVATOR CMPR"/>
    <property type="match status" value="1"/>
</dbReference>
<dbReference type="Gene3D" id="1.10.10.10">
    <property type="entry name" value="Winged helix-like DNA-binding domain superfamily/Winged helix DNA-binding domain"/>
    <property type="match status" value="1"/>
</dbReference>
<reference evidence="5 6" key="1">
    <citation type="submission" date="2018-02" db="EMBL/GenBank/DDBJ databases">
        <title>Insights into the biology of acidophilic members of the Acidiferrobacteraceae family derived from comparative genomic analyses.</title>
        <authorList>
            <person name="Issotta F."/>
            <person name="Thyssen C."/>
            <person name="Mena C."/>
            <person name="Moya A."/>
            <person name="Bellenberg S."/>
            <person name="Sproer C."/>
            <person name="Covarrubias P.C."/>
            <person name="Sand W."/>
            <person name="Quatrini R."/>
            <person name="Vera M."/>
        </authorList>
    </citation>
    <scope>NUCLEOTIDE SEQUENCE [LARGE SCALE GENOMIC DNA]</scope>
    <source>
        <strain evidence="6">m-1</strain>
    </source>
</reference>
<evidence type="ECO:0000256" key="4">
    <source>
        <dbReference type="ARBA" id="ARBA00023163"/>
    </source>
</evidence>
<dbReference type="GO" id="GO:0000976">
    <property type="term" value="F:transcription cis-regulatory region binding"/>
    <property type="evidence" value="ECO:0007669"/>
    <property type="project" value="TreeGrafter"/>
</dbReference>
<dbReference type="AlphaFoldDB" id="A0A1C2FZA6"/>
<dbReference type="RefSeq" id="WP_065971630.1">
    <property type="nucleotide sequence ID" value="NZ_CP080624.1"/>
</dbReference>
<dbReference type="Pfam" id="PF03466">
    <property type="entry name" value="LysR_substrate"/>
    <property type="match status" value="1"/>
</dbReference>
<dbReference type="Proteomes" id="UP000253250">
    <property type="component" value="Unassembled WGS sequence"/>
</dbReference>
<dbReference type="GO" id="GO:0003700">
    <property type="term" value="F:DNA-binding transcription factor activity"/>
    <property type="evidence" value="ECO:0007669"/>
    <property type="project" value="InterPro"/>
</dbReference>
<keyword evidence="6" id="KW-1185">Reference proteome</keyword>
<proteinExistence type="inferred from homology"/>